<keyword evidence="1" id="KW-0408">Iron</keyword>
<comment type="caution">
    <text evidence="2">The sequence shown here is derived from an EMBL/GenBank/DDBJ whole genome shotgun (WGS) entry which is preliminary data.</text>
</comment>
<keyword evidence="1" id="KW-0239">DNA-directed DNA polymerase</keyword>
<evidence type="ECO:0000313" key="2">
    <source>
        <dbReference type="EMBL" id="PHJ15405.1"/>
    </source>
</evidence>
<comment type="similarity">
    <text evidence="1">Belongs to the DNA polymerase type-B family.</text>
</comment>
<keyword evidence="1" id="KW-0235">DNA replication</keyword>
<comment type="cofactor">
    <cofactor evidence="1">
        <name>[4Fe-4S] cluster</name>
        <dbReference type="ChEBI" id="CHEBI:49883"/>
    </cofactor>
</comment>
<protein>
    <recommendedName>
        <fullName evidence="1">DNA polymerase epsilon catalytic subunit</fullName>
        <ecNumber evidence="1">2.7.7.7</ecNumber>
    </recommendedName>
</protein>
<evidence type="ECO:0000256" key="1">
    <source>
        <dbReference type="RuleBase" id="RU365029"/>
    </source>
</evidence>
<keyword evidence="1" id="KW-0004">4Fe-4S</keyword>
<dbReference type="RefSeq" id="XP_067917139.1">
    <property type="nucleotide sequence ID" value="XM_068070885.1"/>
</dbReference>
<dbReference type="VEuPathDB" id="ToxoDB:CSUI_010784"/>
<keyword evidence="1" id="KW-0411">Iron-sulfur</keyword>
<dbReference type="GO" id="GO:0006272">
    <property type="term" value="P:leading strand elongation"/>
    <property type="evidence" value="ECO:0007669"/>
    <property type="project" value="TreeGrafter"/>
</dbReference>
<comment type="catalytic activity">
    <reaction evidence="1">
        <text>DNA(n) + a 2'-deoxyribonucleoside 5'-triphosphate = DNA(n+1) + diphosphate</text>
        <dbReference type="Rhea" id="RHEA:22508"/>
        <dbReference type="Rhea" id="RHEA-COMP:17339"/>
        <dbReference type="Rhea" id="RHEA-COMP:17340"/>
        <dbReference type="ChEBI" id="CHEBI:33019"/>
        <dbReference type="ChEBI" id="CHEBI:61560"/>
        <dbReference type="ChEBI" id="CHEBI:173112"/>
        <dbReference type="EC" id="2.7.7.7"/>
    </reaction>
</comment>
<sequence length="73" mass="8420">MVPLALNRPQELAVYSVSDAVATYYLYEQYIHNFILALCTIIPMTVRIKTVFLTLSFCLSSYPLSVSRRRRDS</sequence>
<comment type="function">
    <text evidence="1">DNA polymerase II participates in chromosomal DNA replication.</text>
</comment>
<keyword evidence="1" id="KW-0863">Zinc-finger</keyword>
<keyword evidence="1" id="KW-0539">Nucleus</keyword>
<dbReference type="GO" id="GO:0045004">
    <property type="term" value="P:DNA replication proofreading"/>
    <property type="evidence" value="ECO:0007669"/>
    <property type="project" value="TreeGrafter"/>
</dbReference>
<keyword evidence="1" id="KW-0238">DNA-binding</keyword>
<dbReference type="EMBL" id="MIGC01008290">
    <property type="protein sequence ID" value="PHJ15405.1"/>
    <property type="molecule type" value="Genomic_DNA"/>
</dbReference>
<reference evidence="2 3" key="1">
    <citation type="journal article" date="2017" name="Int. J. Parasitol.">
        <title>The genome of the protozoan parasite Cystoisospora suis and a reverse vaccinology approach to identify vaccine candidates.</title>
        <authorList>
            <person name="Palmieri N."/>
            <person name="Shrestha A."/>
            <person name="Ruttkowski B."/>
            <person name="Beck T."/>
            <person name="Vogl C."/>
            <person name="Tomley F."/>
            <person name="Blake D.P."/>
            <person name="Joachim A."/>
        </authorList>
    </citation>
    <scope>NUCLEOTIDE SEQUENCE [LARGE SCALE GENOMIC DNA]</scope>
    <source>
        <strain evidence="2 3">Wien I</strain>
    </source>
</reference>
<dbReference type="PANTHER" id="PTHR10670:SF0">
    <property type="entry name" value="DNA POLYMERASE EPSILON CATALYTIC SUBUNIT A"/>
    <property type="match status" value="1"/>
</dbReference>
<keyword evidence="1" id="KW-0479">Metal-binding</keyword>
<dbReference type="GeneID" id="94434096"/>
<dbReference type="GO" id="GO:0003677">
    <property type="term" value="F:DNA binding"/>
    <property type="evidence" value="ECO:0007669"/>
    <property type="project" value="UniProtKB-KW"/>
</dbReference>
<dbReference type="OrthoDB" id="10060449at2759"/>
<dbReference type="GO" id="GO:0000278">
    <property type="term" value="P:mitotic cell cycle"/>
    <property type="evidence" value="ECO:0007669"/>
    <property type="project" value="TreeGrafter"/>
</dbReference>
<dbReference type="GO" id="GO:0008270">
    <property type="term" value="F:zinc ion binding"/>
    <property type="evidence" value="ECO:0007669"/>
    <property type="project" value="UniProtKB-KW"/>
</dbReference>
<keyword evidence="1" id="KW-0808">Transferase</keyword>
<dbReference type="InterPro" id="IPR029703">
    <property type="entry name" value="POL2"/>
</dbReference>
<dbReference type="InterPro" id="IPR012337">
    <property type="entry name" value="RNaseH-like_sf"/>
</dbReference>
<dbReference type="EC" id="2.7.7.7" evidence="1"/>
<gene>
    <name evidence="2" type="ORF">CSUI_010784</name>
</gene>
<keyword evidence="1" id="KW-0862">Zinc</keyword>
<keyword evidence="1" id="KW-0548">Nucleotidyltransferase</keyword>
<comment type="subcellular location">
    <subcellularLocation>
        <location evidence="1">Nucleus</location>
    </subcellularLocation>
</comment>
<keyword evidence="3" id="KW-1185">Reference proteome</keyword>
<dbReference type="PANTHER" id="PTHR10670">
    <property type="entry name" value="DNA POLYMERASE EPSILON CATALYTIC SUBUNIT A"/>
    <property type="match status" value="1"/>
</dbReference>
<dbReference type="SUPFAM" id="SSF53098">
    <property type="entry name" value="Ribonuclease H-like"/>
    <property type="match status" value="1"/>
</dbReference>
<proteinExistence type="inferred from homology"/>
<dbReference type="Proteomes" id="UP000221165">
    <property type="component" value="Unassembled WGS sequence"/>
</dbReference>
<dbReference type="GO" id="GO:0051539">
    <property type="term" value="F:4 iron, 4 sulfur cluster binding"/>
    <property type="evidence" value="ECO:0007669"/>
    <property type="project" value="UniProtKB-KW"/>
</dbReference>
<evidence type="ECO:0000313" key="3">
    <source>
        <dbReference type="Proteomes" id="UP000221165"/>
    </source>
</evidence>
<dbReference type="GO" id="GO:0008310">
    <property type="term" value="F:single-stranded DNA 3'-5' DNA exonuclease activity"/>
    <property type="evidence" value="ECO:0007669"/>
    <property type="project" value="TreeGrafter"/>
</dbReference>
<dbReference type="GO" id="GO:0003887">
    <property type="term" value="F:DNA-directed DNA polymerase activity"/>
    <property type="evidence" value="ECO:0007669"/>
    <property type="project" value="UniProtKB-KW"/>
</dbReference>
<dbReference type="AlphaFoldDB" id="A0A2C6KG07"/>
<accession>A0A2C6KG07</accession>
<dbReference type="GO" id="GO:0006287">
    <property type="term" value="P:base-excision repair, gap-filling"/>
    <property type="evidence" value="ECO:0007669"/>
    <property type="project" value="TreeGrafter"/>
</dbReference>
<organism evidence="2 3">
    <name type="scientific">Cystoisospora suis</name>
    <dbReference type="NCBI Taxonomy" id="483139"/>
    <lineage>
        <taxon>Eukaryota</taxon>
        <taxon>Sar</taxon>
        <taxon>Alveolata</taxon>
        <taxon>Apicomplexa</taxon>
        <taxon>Conoidasida</taxon>
        <taxon>Coccidia</taxon>
        <taxon>Eucoccidiorida</taxon>
        <taxon>Eimeriorina</taxon>
        <taxon>Sarcocystidae</taxon>
        <taxon>Cystoisospora</taxon>
    </lineage>
</organism>
<dbReference type="GO" id="GO:0008622">
    <property type="term" value="C:epsilon DNA polymerase complex"/>
    <property type="evidence" value="ECO:0007669"/>
    <property type="project" value="InterPro"/>
</dbReference>
<name>A0A2C6KG07_9APIC</name>
<dbReference type="GO" id="GO:0006297">
    <property type="term" value="P:nucleotide-excision repair, DNA gap filling"/>
    <property type="evidence" value="ECO:0007669"/>
    <property type="project" value="TreeGrafter"/>
</dbReference>